<dbReference type="EC" id="2.7.13.3" evidence="2"/>
<dbReference type="Gene3D" id="3.40.50.2300">
    <property type="match status" value="1"/>
</dbReference>
<evidence type="ECO:0000256" key="9">
    <source>
        <dbReference type="SAM" id="SignalP"/>
    </source>
</evidence>
<dbReference type="SUPFAM" id="SSF55874">
    <property type="entry name" value="ATPase domain of HSP90 chaperone/DNA topoisomerase II/histidine kinase"/>
    <property type="match status" value="1"/>
</dbReference>
<dbReference type="EMBL" id="JAJAPW010000003">
    <property type="protein sequence ID" value="MCB4798725.1"/>
    <property type="molecule type" value="Genomic_DNA"/>
</dbReference>
<dbReference type="CDD" id="cd16922">
    <property type="entry name" value="HATPase_EvgS-ArcB-TorS-like"/>
    <property type="match status" value="1"/>
</dbReference>
<dbReference type="Pfam" id="PF00072">
    <property type="entry name" value="Response_reg"/>
    <property type="match status" value="1"/>
</dbReference>
<keyword evidence="8" id="KW-0472">Membrane</keyword>
<feature type="modified residue" description="4-aspartylphosphate" evidence="5">
    <location>
        <position position="683"/>
    </location>
</feature>
<dbReference type="PANTHER" id="PTHR45339:SF1">
    <property type="entry name" value="HYBRID SIGNAL TRANSDUCTION HISTIDINE KINASE J"/>
    <property type="match status" value="1"/>
</dbReference>
<dbReference type="PROSITE" id="PS50110">
    <property type="entry name" value="RESPONSE_REGULATORY"/>
    <property type="match status" value="1"/>
</dbReference>
<dbReference type="InterPro" id="IPR019734">
    <property type="entry name" value="TPR_rpt"/>
</dbReference>
<dbReference type="InterPro" id="IPR001789">
    <property type="entry name" value="Sig_transdc_resp-reg_receiver"/>
</dbReference>
<dbReference type="Gene3D" id="1.25.40.10">
    <property type="entry name" value="Tetratricopeptide repeat domain"/>
    <property type="match status" value="1"/>
</dbReference>
<sequence>MNYQSKILILLTCFLWICSFGQSEQANQNSNTSKSLSEVLPSISKDSTLAEISNHVETMVNWMTTEYYKSNYVETLIYAEKGLYLSKKSKNSKYICEVSTIVGNTMLRINDTAGAKKIFLKALDEAKIANDSSSILKSIGNLANIYYYNPKYKYKTVEKYRQSINIAEKLKDTSRLFIIHHNLARIFNELKMPDSSRHQIKKTQEYLDKIGNPPHYKASHLHNYGRMYLLINEPDKAIEKFEQTIAICENTEYVEALIEGYEGYKEALEMKKDYKGLYDINKKLQIYSEKKDNDIAKNITDAVSAKINIERYKDQIKAKELEEKLLIQKAERKNILLIFIAGIGLFLTIILVNTYFAHKKKKVLVKDLKEKNKQYLIAKEESEKLAKSKEKFFATVSHELRTPLYGVIGLSSILMENEELKNHEKDLKSLKFSANYLLALINDLLQMNKIDNKSFNKEETVFNLKELINTIIFSFEYIKLQHGNDIRISISENSPEFLKGNSVMLSQILMNLIGNACKFTEDGTIEIIVNTNSNNNNIVELSFTIKDTGPGIEENKLKGIFNEFTQINSSNNRYQGTGLGLPIVKKLLNQSGSSISVESEVGKGTTFNFNLSFKVVEQHEKIKKTDTTQLAQKRILIVEDNRINQVVTKKVLNSENVNSDIAKNGEEAVYMVRNSYYDLILMDINMPVKNGIEATKEIRVFNNTTPIVALTAVEIESQKHQIFECGMNDIVLKPYDIDLFKQTIIENILTDKRKFLKKLG</sequence>
<dbReference type="InterPro" id="IPR036097">
    <property type="entry name" value="HisK_dim/P_sf"/>
</dbReference>
<dbReference type="PROSITE" id="PS50109">
    <property type="entry name" value="HIS_KIN"/>
    <property type="match status" value="1"/>
</dbReference>
<dbReference type="Pfam" id="PF00512">
    <property type="entry name" value="HisKA"/>
    <property type="match status" value="1"/>
</dbReference>
<dbReference type="Pfam" id="PF02518">
    <property type="entry name" value="HATPase_c"/>
    <property type="match status" value="1"/>
</dbReference>
<dbReference type="PRINTS" id="PR00344">
    <property type="entry name" value="BCTRLSENSOR"/>
</dbReference>
<feature type="chain" id="PRO_5040964704" description="histidine kinase" evidence="9">
    <location>
        <begin position="26"/>
        <end position="760"/>
    </location>
</feature>
<feature type="domain" description="Response regulatory" evidence="11">
    <location>
        <begin position="634"/>
        <end position="748"/>
    </location>
</feature>
<evidence type="ECO:0000256" key="8">
    <source>
        <dbReference type="SAM" id="Phobius"/>
    </source>
</evidence>
<dbReference type="Proteomes" id="UP001139199">
    <property type="component" value="Unassembled WGS sequence"/>
</dbReference>
<protein>
    <recommendedName>
        <fullName evidence="2">histidine kinase</fullName>
        <ecNumber evidence="2">2.7.13.3</ecNumber>
    </recommendedName>
</protein>
<keyword evidence="13" id="KW-1185">Reference proteome</keyword>
<reference evidence="12" key="1">
    <citation type="submission" date="2021-10" db="EMBL/GenBank/DDBJ databases">
        <title>Tamlana sargassums sp. nov., and Tamlana laminarinivorans sp. nov., two new bacteria isolated from the brown alga.</title>
        <authorList>
            <person name="Li J."/>
        </authorList>
    </citation>
    <scope>NUCLEOTIDE SEQUENCE</scope>
    <source>
        <strain evidence="12">PT2-4</strain>
    </source>
</reference>
<keyword evidence="6" id="KW-0802">TPR repeat</keyword>
<dbReference type="GO" id="GO:0000155">
    <property type="term" value="F:phosphorelay sensor kinase activity"/>
    <property type="evidence" value="ECO:0007669"/>
    <property type="project" value="InterPro"/>
</dbReference>
<feature type="coiled-coil region" evidence="7">
    <location>
        <begin position="302"/>
        <end position="329"/>
    </location>
</feature>
<feature type="transmembrane region" description="Helical" evidence="8">
    <location>
        <begin position="335"/>
        <end position="356"/>
    </location>
</feature>
<keyword evidence="8" id="KW-0812">Transmembrane</keyword>
<dbReference type="CDD" id="cd00082">
    <property type="entry name" value="HisKA"/>
    <property type="match status" value="1"/>
</dbReference>
<evidence type="ECO:0000256" key="5">
    <source>
        <dbReference type="PROSITE-ProRule" id="PRU00169"/>
    </source>
</evidence>
<evidence type="ECO:0000313" key="13">
    <source>
        <dbReference type="Proteomes" id="UP001139199"/>
    </source>
</evidence>
<name>A0A9X1I0K5_9FLAO</name>
<comment type="catalytic activity">
    <reaction evidence="1">
        <text>ATP + protein L-histidine = ADP + protein N-phospho-L-histidine.</text>
        <dbReference type="EC" id="2.7.13.3"/>
    </reaction>
</comment>
<dbReference type="SMART" id="SM00388">
    <property type="entry name" value="HisKA"/>
    <property type="match status" value="1"/>
</dbReference>
<proteinExistence type="predicted"/>
<feature type="domain" description="Histidine kinase" evidence="10">
    <location>
        <begin position="395"/>
        <end position="615"/>
    </location>
</feature>
<dbReference type="CDD" id="cd17546">
    <property type="entry name" value="REC_hyHK_CKI1_RcsC-like"/>
    <property type="match status" value="1"/>
</dbReference>
<dbReference type="SUPFAM" id="SSF47384">
    <property type="entry name" value="Homodimeric domain of signal transducing histidine kinase"/>
    <property type="match status" value="1"/>
</dbReference>
<organism evidence="12 13">
    <name type="scientific">Neotamlana laminarinivorans</name>
    <dbReference type="NCBI Taxonomy" id="2883124"/>
    <lineage>
        <taxon>Bacteria</taxon>
        <taxon>Pseudomonadati</taxon>
        <taxon>Bacteroidota</taxon>
        <taxon>Flavobacteriia</taxon>
        <taxon>Flavobacteriales</taxon>
        <taxon>Flavobacteriaceae</taxon>
        <taxon>Neotamlana</taxon>
    </lineage>
</organism>
<dbReference type="InterPro" id="IPR003661">
    <property type="entry name" value="HisK_dim/P_dom"/>
</dbReference>
<dbReference type="InterPro" id="IPR011990">
    <property type="entry name" value="TPR-like_helical_dom_sf"/>
</dbReference>
<evidence type="ECO:0000259" key="11">
    <source>
        <dbReference type="PROSITE" id="PS50110"/>
    </source>
</evidence>
<dbReference type="SMART" id="SM00387">
    <property type="entry name" value="HATPase_c"/>
    <property type="match status" value="1"/>
</dbReference>
<evidence type="ECO:0000256" key="4">
    <source>
        <dbReference type="ARBA" id="ARBA00023012"/>
    </source>
</evidence>
<evidence type="ECO:0000256" key="6">
    <source>
        <dbReference type="PROSITE-ProRule" id="PRU00339"/>
    </source>
</evidence>
<dbReference type="PROSITE" id="PS50005">
    <property type="entry name" value="TPR"/>
    <property type="match status" value="1"/>
</dbReference>
<dbReference type="Pfam" id="PF13424">
    <property type="entry name" value="TPR_12"/>
    <property type="match status" value="1"/>
</dbReference>
<keyword evidence="3 5" id="KW-0597">Phosphoprotein</keyword>
<keyword evidence="9" id="KW-0732">Signal</keyword>
<feature type="repeat" description="TPR" evidence="6">
    <location>
        <begin position="218"/>
        <end position="251"/>
    </location>
</feature>
<evidence type="ECO:0000259" key="10">
    <source>
        <dbReference type="PROSITE" id="PS50109"/>
    </source>
</evidence>
<gene>
    <name evidence="12" type="ORF">LG649_07705</name>
</gene>
<dbReference type="InterPro" id="IPR004358">
    <property type="entry name" value="Sig_transdc_His_kin-like_C"/>
</dbReference>
<dbReference type="SMART" id="SM00448">
    <property type="entry name" value="REC"/>
    <property type="match status" value="1"/>
</dbReference>
<dbReference type="AlphaFoldDB" id="A0A9X1I0K5"/>
<dbReference type="SUPFAM" id="SSF48452">
    <property type="entry name" value="TPR-like"/>
    <property type="match status" value="1"/>
</dbReference>
<dbReference type="InterPro" id="IPR005467">
    <property type="entry name" value="His_kinase_dom"/>
</dbReference>
<dbReference type="PANTHER" id="PTHR45339">
    <property type="entry name" value="HYBRID SIGNAL TRANSDUCTION HISTIDINE KINASE J"/>
    <property type="match status" value="1"/>
</dbReference>
<dbReference type="InterPro" id="IPR011006">
    <property type="entry name" value="CheY-like_superfamily"/>
</dbReference>
<keyword evidence="4" id="KW-0902">Two-component regulatory system</keyword>
<dbReference type="RefSeq" id="WP_226542970.1">
    <property type="nucleotide sequence ID" value="NZ_JAJAPW010000003.1"/>
</dbReference>
<evidence type="ECO:0000256" key="7">
    <source>
        <dbReference type="SAM" id="Coils"/>
    </source>
</evidence>
<evidence type="ECO:0000256" key="3">
    <source>
        <dbReference type="ARBA" id="ARBA00022553"/>
    </source>
</evidence>
<dbReference type="InterPro" id="IPR003594">
    <property type="entry name" value="HATPase_dom"/>
</dbReference>
<dbReference type="InterPro" id="IPR036890">
    <property type="entry name" value="HATPase_C_sf"/>
</dbReference>
<comment type="caution">
    <text evidence="12">The sequence shown here is derived from an EMBL/GenBank/DDBJ whole genome shotgun (WGS) entry which is preliminary data.</text>
</comment>
<keyword evidence="8" id="KW-1133">Transmembrane helix</keyword>
<dbReference type="SUPFAM" id="SSF52172">
    <property type="entry name" value="CheY-like"/>
    <property type="match status" value="1"/>
</dbReference>
<dbReference type="Gene3D" id="1.10.287.130">
    <property type="match status" value="1"/>
</dbReference>
<evidence type="ECO:0000313" key="12">
    <source>
        <dbReference type="EMBL" id="MCB4798725.1"/>
    </source>
</evidence>
<accession>A0A9X1I0K5</accession>
<evidence type="ECO:0000256" key="2">
    <source>
        <dbReference type="ARBA" id="ARBA00012438"/>
    </source>
</evidence>
<evidence type="ECO:0000256" key="1">
    <source>
        <dbReference type="ARBA" id="ARBA00000085"/>
    </source>
</evidence>
<dbReference type="Gene3D" id="3.30.565.10">
    <property type="entry name" value="Histidine kinase-like ATPase, C-terminal domain"/>
    <property type="match status" value="1"/>
</dbReference>
<keyword evidence="7" id="KW-0175">Coiled coil</keyword>
<feature type="signal peptide" evidence="9">
    <location>
        <begin position="1"/>
        <end position="25"/>
    </location>
</feature>